<evidence type="ECO:0000256" key="4">
    <source>
        <dbReference type="ARBA" id="ARBA00022679"/>
    </source>
</evidence>
<proteinExistence type="inferred from homology"/>
<dbReference type="PANTHER" id="PTHR30100">
    <property type="entry name" value="FATTY ACID/PHOSPHOLIPID SYNTHESIS PROTEIN PLSX"/>
    <property type="match status" value="1"/>
</dbReference>
<comment type="subcellular location">
    <subcellularLocation>
        <location evidence="10">Cytoplasm</location>
    </subcellularLocation>
    <text evidence="10">Associated with the membrane possibly through PlsY.</text>
</comment>
<dbReference type="GO" id="GO:0008654">
    <property type="term" value="P:phospholipid biosynthetic process"/>
    <property type="evidence" value="ECO:0007669"/>
    <property type="project" value="UniProtKB-KW"/>
</dbReference>
<keyword evidence="4 10" id="KW-0808">Transferase</keyword>
<evidence type="ECO:0000256" key="5">
    <source>
        <dbReference type="ARBA" id="ARBA00023098"/>
    </source>
</evidence>
<evidence type="ECO:0000256" key="10">
    <source>
        <dbReference type="HAMAP-Rule" id="MF_00019"/>
    </source>
</evidence>
<dbReference type="NCBIfam" id="TIGR00182">
    <property type="entry name" value="plsX"/>
    <property type="match status" value="1"/>
</dbReference>
<reference evidence="11 12" key="1">
    <citation type="submission" date="2016-11" db="EMBL/GenBank/DDBJ databases">
        <authorList>
            <person name="Varghese N."/>
            <person name="Submissions S."/>
        </authorList>
    </citation>
    <scope>NUCLEOTIDE SEQUENCE [LARGE SCALE GENOMIC DNA]</scope>
    <source>
        <strain evidence="11 12">DSM 19027</strain>
    </source>
</reference>
<comment type="catalytic activity">
    <reaction evidence="1 10">
        <text>a fatty acyl-[ACP] + phosphate = an acyl phosphate + holo-[ACP]</text>
        <dbReference type="Rhea" id="RHEA:42292"/>
        <dbReference type="Rhea" id="RHEA-COMP:9685"/>
        <dbReference type="Rhea" id="RHEA-COMP:14125"/>
        <dbReference type="ChEBI" id="CHEBI:43474"/>
        <dbReference type="ChEBI" id="CHEBI:59918"/>
        <dbReference type="ChEBI" id="CHEBI:64479"/>
        <dbReference type="ChEBI" id="CHEBI:138651"/>
        <dbReference type="EC" id="2.3.1.274"/>
    </reaction>
</comment>
<evidence type="ECO:0000256" key="9">
    <source>
        <dbReference type="ARBA" id="ARBA00046608"/>
    </source>
</evidence>
<dbReference type="UniPathway" id="UPA00085"/>
<keyword evidence="6 10" id="KW-0594">Phospholipid biosynthesis</keyword>
<dbReference type="Gene3D" id="3.40.718.10">
    <property type="entry name" value="Isopropylmalate Dehydrogenase"/>
    <property type="match status" value="1"/>
</dbReference>
<comment type="pathway">
    <text evidence="10">Lipid metabolism; phospholipid metabolism.</text>
</comment>
<sequence length="341" mass="37192">MRIIVDAMGGDNAPDEVVKGCLEALSVNKQVEIELVGDRKKIEKCLKNCSYDASRLFITDAREEITNNDVPTEAIKKKQNSSIVIGLKKMKNKEGDAFISAGSTGALLAGSLLITGRMKGVHRPALAPVVPSEGGRNTMIIDAGMNTQVKPINYMQFGIMGAEYMKHMFGLESPRVGLVNVGTEEKKGNHQLHQAYQLLKNSNLNFIGNVEGRDITDGKVDVAVCDGLTGNAMLKVMEGTGRFFMDYLKRIYSMSLASKISFLMVRHELKKLKKQIDPEEVGGTPILGVNGIIYKCHGNSKAKAFKNTILKACSSACVTVLEQIRNIFAKMDLGGAYDEAL</sequence>
<accession>A0A1M6FU33</accession>
<evidence type="ECO:0000256" key="2">
    <source>
        <dbReference type="ARBA" id="ARBA00022490"/>
    </source>
</evidence>
<protein>
    <recommendedName>
        <fullName evidence="8 10">Phosphate acyltransferase</fullName>
        <ecNumber evidence="8 10">2.3.1.274</ecNumber>
    </recommendedName>
    <alternativeName>
        <fullName evidence="10">Acyl-ACP phosphotransacylase</fullName>
    </alternativeName>
    <alternativeName>
        <fullName evidence="10">Acyl-[acyl-carrier-protein]--phosphate acyltransferase</fullName>
    </alternativeName>
    <alternativeName>
        <fullName evidence="10">Phosphate-acyl-ACP acyltransferase</fullName>
    </alternativeName>
</protein>
<gene>
    <name evidence="10" type="primary">plsX</name>
    <name evidence="11" type="ORF">SAMN05444373_101931</name>
</gene>
<evidence type="ECO:0000256" key="1">
    <source>
        <dbReference type="ARBA" id="ARBA00001232"/>
    </source>
</evidence>
<comment type="similarity">
    <text evidence="10">Belongs to the PlsX family.</text>
</comment>
<keyword evidence="2 10" id="KW-0963">Cytoplasm</keyword>
<dbReference type="HAMAP" id="MF_00019">
    <property type="entry name" value="PlsX"/>
    <property type="match status" value="1"/>
</dbReference>
<dbReference type="PIRSF" id="PIRSF002465">
    <property type="entry name" value="Phsphlp_syn_PlsX"/>
    <property type="match status" value="1"/>
</dbReference>
<keyword evidence="5 10" id="KW-0443">Lipid metabolism</keyword>
<dbReference type="AlphaFoldDB" id="A0A1M6FU33"/>
<evidence type="ECO:0000256" key="3">
    <source>
        <dbReference type="ARBA" id="ARBA00022516"/>
    </source>
</evidence>
<dbReference type="PANTHER" id="PTHR30100:SF1">
    <property type="entry name" value="PHOSPHATE ACYLTRANSFERASE"/>
    <property type="match status" value="1"/>
</dbReference>
<keyword evidence="12" id="KW-1185">Reference proteome</keyword>
<dbReference type="GO" id="GO:0043811">
    <property type="term" value="F:phosphate:acyl-[acyl carrier protein] acyltransferase activity"/>
    <property type="evidence" value="ECO:0007669"/>
    <property type="project" value="UniProtKB-UniRule"/>
</dbReference>
<keyword evidence="7 10" id="KW-1208">Phospholipid metabolism</keyword>
<dbReference type="EC" id="2.3.1.274" evidence="8 10"/>
<dbReference type="EMBL" id="FQZP01000019">
    <property type="protein sequence ID" value="SHJ01212.1"/>
    <property type="molecule type" value="Genomic_DNA"/>
</dbReference>
<dbReference type="Proteomes" id="UP000324781">
    <property type="component" value="Unassembled WGS sequence"/>
</dbReference>
<evidence type="ECO:0000256" key="6">
    <source>
        <dbReference type="ARBA" id="ARBA00023209"/>
    </source>
</evidence>
<keyword evidence="3 10" id="KW-0444">Lipid biosynthesis</keyword>
<dbReference type="InterPro" id="IPR003664">
    <property type="entry name" value="FA_synthesis"/>
</dbReference>
<dbReference type="Pfam" id="PF02504">
    <property type="entry name" value="FA_synthesis"/>
    <property type="match status" value="1"/>
</dbReference>
<dbReference type="GO" id="GO:0006633">
    <property type="term" value="P:fatty acid biosynthetic process"/>
    <property type="evidence" value="ECO:0007669"/>
    <property type="project" value="UniProtKB-UniRule"/>
</dbReference>
<dbReference type="OrthoDB" id="9806408at2"/>
<dbReference type="RefSeq" id="WP_149678583.1">
    <property type="nucleotide sequence ID" value="NZ_DAONMB010000050.1"/>
</dbReference>
<dbReference type="SUPFAM" id="SSF53659">
    <property type="entry name" value="Isocitrate/Isopropylmalate dehydrogenase-like"/>
    <property type="match status" value="1"/>
</dbReference>
<evidence type="ECO:0000313" key="11">
    <source>
        <dbReference type="EMBL" id="SHJ01212.1"/>
    </source>
</evidence>
<comment type="function">
    <text evidence="10">Catalyzes the reversible formation of acyl-phosphate (acyl-PO(4)) from acyl-[acyl-carrier-protein] (acyl-ACP). This enzyme utilizes acyl-ACP as fatty acyl donor, but not acyl-CoA.</text>
</comment>
<dbReference type="InterPro" id="IPR012281">
    <property type="entry name" value="Phospholipid_synth_PlsX-like"/>
</dbReference>
<dbReference type="GO" id="GO:0005737">
    <property type="term" value="C:cytoplasm"/>
    <property type="evidence" value="ECO:0007669"/>
    <property type="project" value="UniProtKB-SubCell"/>
</dbReference>
<evidence type="ECO:0000256" key="7">
    <source>
        <dbReference type="ARBA" id="ARBA00023264"/>
    </source>
</evidence>
<organism evidence="11 12">
    <name type="scientific">Thermoclostridium caenicola</name>
    <dbReference type="NCBI Taxonomy" id="659425"/>
    <lineage>
        <taxon>Bacteria</taxon>
        <taxon>Bacillati</taxon>
        <taxon>Bacillota</taxon>
        <taxon>Clostridia</taxon>
        <taxon>Eubacteriales</taxon>
        <taxon>Oscillospiraceae</taxon>
        <taxon>Thermoclostridium</taxon>
    </lineage>
</organism>
<name>A0A1M6FU33_9FIRM</name>
<keyword evidence="11" id="KW-0012">Acyltransferase</keyword>
<evidence type="ECO:0000256" key="8">
    <source>
        <dbReference type="ARBA" id="ARBA00024069"/>
    </source>
</evidence>
<comment type="subunit">
    <text evidence="9 10">Homodimer. Probably interacts with PlsY.</text>
</comment>
<evidence type="ECO:0000313" key="12">
    <source>
        <dbReference type="Proteomes" id="UP000324781"/>
    </source>
</evidence>